<dbReference type="Gene3D" id="4.10.60.10">
    <property type="entry name" value="Zinc finger, CCHC-type"/>
    <property type="match status" value="1"/>
</dbReference>
<dbReference type="Gene3D" id="2.40.70.10">
    <property type="entry name" value="Acid Proteases"/>
    <property type="match status" value="1"/>
</dbReference>
<dbReference type="SUPFAM" id="SSF57756">
    <property type="entry name" value="Retrovirus zinc finger-like domains"/>
    <property type="match status" value="1"/>
</dbReference>
<dbReference type="InterPro" id="IPR021109">
    <property type="entry name" value="Peptidase_aspartic_dom_sf"/>
</dbReference>
<dbReference type="AlphaFoldDB" id="A0A8H8P0P9"/>
<dbReference type="GO" id="GO:0006508">
    <property type="term" value="P:proteolysis"/>
    <property type="evidence" value="ECO:0007669"/>
    <property type="project" value="UniProtKB-KW"/>
</dbReference>
<dbReference type="GO" id="GO:0008270">
    <property type="term" value="F:zinc ion binding"/>
    <property type="evidence" value="ECO:0007669"/>
    <property type="project" value="UniProtKB-KW"/>
</dbReference>
<dbReference type="EMBL" id="CP059665">
    <property type="protein sequence ID" value="QRW22398.1"/>
    <property type="molecule type" value="Genomic_DNA"/>
</dbReference>
<name>A0A8H8P0P9_9AGAM</name>
<dbReference type="PROSITE" id="PS50158">
    <property type="entry name" value="ZF_CCHC"/>
    <property type="match status" value="1"/>
</dbReference>
<feature type="domain" description="CCHC-type" evidence="3">
    <location>
        <begin position="11"/>
        <end position="26"/>
    </location>
</feature>
<evidence type="ECO:0000259" key="3">
    <source>
        <dbReference type="PROSITE" id="PS50158"/>
    </source>
</evidence>
<dbReference type="InterPro" id="IPR036875">
    <property type="entry name" value="Znf_CCHC_sf"/>
</dbReference>
<keyword evidence="2" id="KW-0862">Zinc</keyword>
<dbReference type="Proteomes" id="UP000650533">
    <property type="component" value="Chromosome 8"/>
</dbReference>
<protein>
    <submittedName>
        <fullName evidence="4">Retroviral aspartyl protease</fullName>
    </submittedName>
</protein>
<dbReference type="CDD" id="cd00303">
    <property type="entry name" value="retropepsin_like"/>
    <property type="match status" value="1"/>
</dbReference>
<dbReference type="GeneID" id="67032264"/>
<evidence type="ECO:0000256" key="1">
    <source>
        <dbReference type="ARBA" id="ARBA00022664"/>
    </source>
</evidence>
<dbReference type="Pfam" id="PF00098">
    <property type="entry name" value="zf-CCHC"/>
    <property type="match status" value="1"/>
</dbReference>
<evidence type="ECO:0000256" key="2">
    <source>
        <dbReference type="PROSITE-ProRule" id="PRU00047"/>
    </source>
</evidence>
<dbReference type="RefSeq" id="XP_043182635.1">
    <property type="nucleotide sequence ID" value="XM_043329801.1"/>
</dbReference>
<keyword evidence="4" id="KW-0378">Hydrolase</keyword>
<gene>
    <name evidence="4" type="ORF">RhiXN_09985</name>
</gene>
<organism evidence="4 5">
    <name type="scientific">Rhizoctonia solani</name>
    <dbReference type="NCBI Taxonomy" id="456999"/>
    <lineage>
        <taxon>Eukaryota</taxon>
        <taxon>Fungi</taxon>
        <taxon>Dikarya</taxon>
        <taxon>Basidiomycota</taxon>
        <taxon>Agaricomycotina</taxon>
        <taxon>Agaricomycetes</taxon>
        <taxon>Cantharellales</taxon>
        <taxon>Ceratobasidiaceae</taxon>
        <taxon>Rhizoctonia</taxon>
    </lineage>
</organism>
<dbReference type="SMART" id="SM00343">
    <property type="entry name" value="ZnF_C2HC"/>
    <property type="match status" value="1"/>
</dbReference>
<reference evidence="4" key="1">
    <citation type="submission" date="2020-05" db="EMBL/GenBank/DDBJ databases">
        <title>Evolutionary and genomic comparisons of hybrid uninucleate and nonhybrid Rhizoctonia fungi.</title>
        <authorList>
            <person name="Li C."/>
            <person name="Chen X."/>
        </authorList>
    </citation>
    <scope>NUCLEOTIDE SEQUENCE</scope>
    <source>
        <strain evidence="4">AG-1 IA</strain>
    </source>
</reference>
<dbReference type="GO" id="GO:0006397">
    <property type="term" value="P:mRNA processing"/>
    <property type="evidence" value="ECO:0007669"/>
    <property type="project" value="UniProtKB-KW"/>
</dbReference>
<evidence type="ECO:0000313" key="5">
    <source>
        <dbReference type="Proteomes" id="UP000650533"/>
    </source>
</evidence>
<keyword evidence="2" id="KW-0863">Zinc-finger</keyword>
<keyword evidence="1" id="KW-0507">mRNA processing</keyword>
<dbReference type="InterPro" id="IPR001878">
    <property type="entry name" value="Znf_CCHC"/>
</dbReference>
<keyword evidence="4" id="KW-0645">Protease</keyword>
<dbReference type="GO" id="GO:0003676">
    <property type="term" value="F:nucleic acid binding"/>
    <property type="evidence" value="ECO:0007669"/>
    <property type="project" value="InterPro"/>
</dbReference>
<dbReference type="GO" id="GO:0008233">
    <property type="term" value="F:peptidase activity"/>
    <property type="evidence" value="ECO:0007669"/>
    <property type="project" value="UniProtKB-KW"/>
</dbReference>
<accession>A0A8H8P0P9</accession>
<dbReference type="KEGG" id="rsx:RhiXN_09985"/>
<proteinExistence type="predicted"/>
<evidence type="ECO:0000313" key="4">
    <source>
        <dbReference type="EMBL" id="QRW22398.1"/>
    </source>
</evidence>
<sequence length="177" mass="19851">MPTKVMTAGLCFECKQLGHLSKDCPKFHKAKPLHVNANAVKVCPKSKVRVLLVMLKELDKLTRLKEKIKINAVDVRRKNKEPGPKHVKQNAIKVKDHTRKVPNTLIVEAKLKGKSVCVLLDLGCQTDIVSTTIVDQLRLPTVKLMKPLQVQLAMAGLRGTLHYGVKARIEYQGIDEY</sequence>
<keyword evidence="2" id="KW-0479">Metal-binding</keyword>